<reference evidence="1" key="1">
    <citation type="submission" date="2016-10" db="EMBL/GenBank/DDBJ databases">
        <title>Sequence of Gallionella enrichment culture.</title>
        <authorList>
            <person name="Poehlein A."/>
            <person name="Muehling M."/>
            <person name="Daniel R."/>
        </authorList>
    </citation>
    <scope>NUCLEOTIDE SEQUENCE</scope>
</reference>
<proteinExistence type="predicted"/>
<evidence type="ECO:0000313" key="1">
    <source>
        <dbReference type="EMBL" id="OIQ90372.1"/>
    </source>
</evidence>
<dbReference type="EMBL" id="MLJW01000294">
    <property type="protein sequence ID" value="OIQ90372.1"/>
    <property type="molecule type" value="Genomic_DNA"/>
</dbReference>
<comment type="caution">
    <text evidence="1">The sequence shown here is derived from an EMBL/GenBank/DDBJ whole genome shotgun (WGS) entry which is preliminary data.</text>
</comment>
<gene>
    <name evidence="1" type="ORF">GALL_277100</name>
</gene>
<sequence>MKKCIFTVCACNYLSQALCLAESVEVIHSEVDFYIYIVDRPVTEGAMPRSNEIRFCDELGILGYEQLAFKYTVIEFSTAVKPFIFQRLFENDGYDSVIYLDPDIVLFDRLDEAFSKLENAAIVLTPHFLTLEEKYTGCVPLTEILWVGAYNCGFVALSGGSRGRSIARWWACRLYDQGYADKIEGLHVDQKWMDLLDCVIPNDWLHVLRNVGYNVAFWNLHERRLVMRGKKYYVAGRLGLIQNEILPMVFFHFSGFNPNNLSILHKRHPQYNIENFPEYEPLMLEYAEAILRNRYNLYSALEYRYNYFDNGAPIYQFYRRLYRSMLNMPNIDTRAPFRTNTADSVYNAFVSNRLLIQKKGSAITHSSIGKTEISKKKKYLELVFKLMHWVLGARNYFYLTKVMEHYGRPEAHSFLLKRQN</sequence>
<name>A0A1J5RE28_9ZZZZ</name>
<dbReference type="AlphaFoldDB" id="A0A1J5RE28"/>
<dbReference type="InterPro" id="IPR029044">
    <property type="entry name" value="Nucleotide-diphossugar_trans"/>
</dbReference>
<dbReference type="Gene3D" id="3.90.550.10">
    <property type="entry name" value="Spore Coat Polysaccharide Biosynthesis Protein SpsA, Chain A"/>
    <property type="match status" value="1"/>
</dbReference>
<organism evidence="1">
    <name type="scientific">mine drainage metagenome</name>
    <dbReference type="NCBI Taxonomy" id="410659"/>
    <lineage>
        <taxon>unclassified sequences</taxon>
        <taxon>metagenomes</taxon>
        <taxon>ecological metagenomes</taxon>
    </lineage>
</organism>
<evidence type="ECO:0008006" key="2">
    <source>
        <dbReference type="Google" id="ProtNLM"/>
    </source>
</evidence>
<accession>A0A1J5RE28</accession>
<dbReference type="SUPFAM" id="SSF53448">
    <property type="entry name" value="Nucleotide-diphospho-sugar transferases"/>
    <property type="match status" value="1"/>
</dbReference>
<protein>
    <recommendedName>
        <fullName evidence="2">Glycosyl transferase family 8</fullName>
    </recommendedName>
</protein>